<dbReference type="PANTHER" id="PTHR46268">
    <property type="entry name" value="STRESS RESPONSE PROTEIN NHAX"/>
    <property type="match status" value="1"/>
</dbReference>
<dbReference type="EMBL" id="FZOC01000002">
    <property type="protein sequence ID" value="SNR80349.1"/>
    <property type="molecule type" value="Genomic_DNA"/>
</dbReference>
<dbReference type="InterPro" id="IPR006015">
    <property type="entry name" value="Universal_stress_UspA"/>
</dbReference>
<dbReference type="RefSeq" id="WP_235641525.1">
    <property type="nucleotide sequence ID" value="NZ_FZOC01000002.1"/>
</dbReference>
<sequence>MDVMYRKILVPVDSSEHSRRALQHAIAVARCQETHVALLHCLGRIPMLIGGEPREELLREMEREARKLLAPYAKRLREAGIEPALFIKEGRPGDCIVREAQSGDYDLIVMGSRGLSDLQGMLMGSDAHRVLSSSHCPVLLIR</sequence>
<dbReference type="PRINTS" id="PR01438">
    <property type="entry name" value="UNVRSLSTRESS"/>
</dbReference>
<comment type="similarity">
    <text evidence="1">Belongs to the universal stress protein A family.</text>
</comment>
<evidence type="ECO:0000313" key="4">
    <source>
        <dbReference type="Proteomes" id="UP000198324"/>
    </source>
</evidence>
<dbReference type="InterPro" id="IPR014729">
    <property type="entry name" value="Rossmann-like_a/b/a_fold"/>
</dbReference>
<dbReference type="SUPFAM" id="SSF52402">
    <property type="entry name" value="Adenine nucleotide alpha hydrolases-like"/>
    <property type="match status" value="1"/>
</dbReference>
<feature type="domain" description="UspA" evidence="2">
    <location>
        <begin position="4"/>
        <end position="142"/>
    </location>
</feature>
<evidence type="ECO:0000259" key="2">
    <source>
        <dbReference type="Pfam" id="PF00582"/>
    </source>
</evidence>
<evidence type="ECO:0000256" key="1">
    <source>
        <dbReference type="ARBA" id="ARBA00008791"/>
    </source>
</evidence>
<dbReference type="CDD" id="cd00293">
    <property type="entry name" value="USP-like"/>
    <property type="match status" value="1"/>
</dbReference>
<dbReference type="Proteomes" id="UP000198324">
    <property type="component" value="Unassembled WGS sequence"/>
</dbReference>
<proteinExistence type="inferred from homology"/>
<dbReference type="PANTHER" id="PTHR46268:SF6">
    <property type="entry name" value="UNIVERSAL STRESS PROTEIN UP12"/>
    <property type="match status" value="1"/>
</dbReference>
<dbReference type="AlphaFoldDB" id="A0A238ZBA7"/>
<accession>A0A238ZBA7</accession>
<dbReference type="Gene3D" id="3.40.50.620">
    <property type="entry name" value="HUPs"/>
    <property type="match status" value="1"/>
</dbReference>
<protein>
    <submittedName>
        <fullName evidence="3">Nucleotide-binding universal stress protein, UspA family</fullName>
    </submittedName>
</protein>
<dbReference type="Pfam" id="PF00582">
    <property type="entry name" value="Usp"/>
    <property type="match status" value="1"/>
</dbReference>
<evidence type="ECO:0000313" key="3">
    <source>
        <dbReference type="EMBL" id="SNR80349.1"/>
    </source>
</evidence>
<organism evidence="3 4">
    <name type="scientific">Humidesulfovibrio mexicanus</name>
    <dbReference type="NCBI Taxonomy" id="147047"/>
    <lineage>
        <taxon>Bacteria</taxon>
        <taxon>Pseudomonadati</taxon>
        <taxon>Thermodesulfobacteriota</taxon>
        <taxon>Desulfovibrionia</taxon>
        <taxon>Desulfovibrionales</taxon>
        <taxon>Desulfovibrionaceae</taxon>
        <taxon>Humidesulfovibrio</taxon>
    </lineage>
</organism>
<reference evidence="3 4" key="1">
    <citation type="submission" date="2017-06" db="EMBL/GenBank/DDBJ databases">
        <authorList>
            <person name="Kim H.J."/>
            <person name="Triplett B.A."/>
        </authorList>
    </citation>
    <scope>NUCLEOTIDE SEQUENCE [LARGE SCALE GENOMIC DNA]</scope>
    <source>
        <strain evidence="3 4">DSM 13116</strain>
    </source>
</reference>
<keyword evidence="4" id="KW-1185">Reference proteome</keyword>
<dbReference type="InterPro" id="IPR006016">
    <property type="entry name" value="UspA"/>
</dbReference>
<name>A0A238ZBA7_9BACT</name>
<gene>
    <name evidence="3" type="ORF">SAMN04488503_1382</name>
</gene>